<evidence type="ECO:0000313" key="6">
    <source>
        <dbReference type="Proteomes" id="UP000678545"/>
    </source>
</evidence>
<feature type="repeat" description="TPR" evidence="3">
    <location>
        <begin position="865"/>
        <end position="898"/>
    </location>
</feature>
<keyword evidence="2 3" id="KW-0802">TPR repeat</keyword>
<dbReference type="InterPro" id="IPR011990">
    <property type="entry name" value="TPR-like_helical_dom_sf"/>
</dbReference>
<dbReference type="SUPFAM" id="SSF53756">
    <property type="entry name" value="UDP-Glycosyltransferase/glycogen phosphorylase"/>
    <property type="match status" value="6"/>
</dbReference>
<feature type="repeat" description="TPR" evidence="3">
    <location>
        <begin position="117"/>
        <end position="150"/>
    </location>
</feature>
<feature type="repeat" description="TPR" evidence="3">
    <location>
        <begin position="2354"/>
        <end position="2387"/>
    </location>
</feature>
<dbReference type="Gene3D" id="3.40.50.2000">
    <property type="entry name" value="Glycogen Phosphorylase B"/>
    <property type="match status" value="6"/>
</dbReference>
<feature type="repeat" description="TPR" evidence="3">
    <location>
        <begin position="1378"/>
        <end position="1411"/>
    </location>
</feature>
<dbReference type="Pfam" id="PF13414">
    <property type="entry name" value="TPR_11"/>
    <property type="match status" value="1"/>
</dbReference>
<dbReference type="Proteomes" id="UP000678545">
    <property type="component" value="Unassembled WGS sequence"/>
</dbReference>
<dbReference type="PROSITE" id="PS50293">
    <property type="entry name" value="TPR_REGION"/>
    <property type="match status" value="5"/>
</dbReference>
<dbReference type="SUPFAM" id="SSF48452">
    <property type="entry name" value="TPR-like"/>
    <property type="match status" value="8"/>
</dbReference>
<feature type="repeat" description="TPR" evidence="3">
    <location>
        <begin position="3137"/>
        <end position="3170"/>
    </location>
</feature>
<evidence type="ECO:0000256" key="1">
    <source>
        <dbReference type="ARBA" id="ARBA00022737"/>
    </source>
</evidence>
<dbReference type="InterPro" id="IPR050498">
    <property type="entry name" value="Ycf3"/>
</dbReference>
<keyword evidence="1" id="KW-0677">Repeat</keyword>
<dbReference type="PANTHER" id="PTHR44858">
    <property type="entry name" value="TETRATRICOPEPTIDE REPEAT PROTEIN 6"/>
    <property type="match status" value="1"/>
</dbReference>
<dbReference type="EMBL" id="JAGSPJ010000003">
    <property type="protein sequence ID" value="MBR7800099.1"/>
    <property type="molecule type" value="Genomic_DNA"/>
</dbReference>
<keyword evidence="6" id="KW-1185">Reference proteome</keyword>
<dbReference type="Pfam" id="PF12895">
    <property type="entry name" value="ANAPC3"/>
    <property type="match status" value="1"/>
</dbReference>
<dbReference type="GO" id="GO:0009279">
    <property type="term" value="C:cell outer membrane"/>
    <property type="evidence" value="ECO:0007669"/>
    <property type="project" value="TreeGrafter"/>
</dbReference>
<reference evidence="5" key="1">
    <citation type="submission" date="2021-04" db="EMBL/GenBank/DDBJ databases">
        <title>novel species isolated from subtropical streams in China.</title>
        <authorList>
            <person name="Lu H."/>
        </authorList>
    </citation>
    <scope>NUCLEOTIDE SEQUENCE</scope>
    <source>
        <strain evidence="5">FT137W</strain>
    </source>
</reference>
<dbReference type="Pfam" id="PF01075">
    <property type="entry name" value="Glyco_transf_9"/>
    <property type="match status" value="1"/>
</dbReference>
<dbReference type="PANTHER" id="PTHR44858:SF1">
    <property type="entry name" value="UDP-N-ACETYLGLUCOSAMINE--PEPTIDE N-ACETYLGLUCOSAMINYLTRANSFERASE SPINDLY-RELATED"/>
    <property type="match status" value="1"/>
</dbReference>
<proteinExistence type="predicted"/>
<dbReference type="Pfam" id="PF14559">
    <property type="entry name" value="TPR_19"/>
    <property type="match status" value="2"/>
</dbReference>
<comment type="caution">
    <text evidence="5">The sequence shown here is derived from an EMBL/GenBank/DDBJ whole genome shotgun (WGS) entry which is preliminary data.</text>
</comment>
<evidence type="ECO:0000256" key="4">
    <source>
        <dbReference type="SAM" id="MobiDB-lite"/>
    </source>
</evidence>
<feature type="repeat" description="TPR" evidence="3">
    <location>
        <begin position="1310"/>
        <end position="1343"/>
    </location>
</feature>
<evidence type="ECO:0000256" key="3">
    <source>
        <dbReference type="PROSITE-ProRule" id="PRU00339"/>
    </source>
</evidence>
<protein>
    <submittedName>
        <fullName evidence="5">Tetratricopeptide repeat protein</fullName>
    </submittedName>
</protein>
<feature type="repeat" description="TPR" evidence="3">
    <location>
        <begin position="658"/>
        <end position="691"/>
    </location>
</feature>
<dbReference type="Pfam" id="PF13181">
    <property type="entry name" value="TPR_8"/>
    <property type="match status" value="3"/>
</dbReference>
<feature type="repeat" description="TPR" evidence="3">
    <location>
        <begin position="2456"/>
        <end position="2489"/>
    </location>
</feature>
<dbReference type="GO" id="GO:0016757">
    <property type="term" value="F:glycosyltransferase activity"/>
    <property type="evidence" value="ECO:0007669"/>
    <property type="project" value="InterPro"/>
</dbReference>
<sequence>MPTNSTRHLVEKMTQGQREQQRRHWQQARTLYEDILREHPDHREARYQLANVHVALKNHALAISLYSDLIAQRDQSEDDQQFSAYLLGRAIAYKQTQALELAIADCDQVLKLTPHRVEAYSNRGNARRELRHWKEALDDLNHAIELRPDVAPLYLNRGVLHKDRKRYVEALEDFEQAIRLQAVYPAAYSNRGNTLKLLERYPEAIESLHVAIQQRPDYAEAYLNRGSAYFEAEQFDLASADFDTARQLNPQLHSARHNQSLVYLLRGDLAQAWPLYESRWETSQLRQQRRHFAQAAWNGDADLAGKTIFVYWEQGLGDTLQFCRYLPFLAARGARVICEVQAPLHSFLALQFQDSGDAIQFIPAGSPLPDFDLQCAMLSLPHAFATSLQSIPTAQPYLFADSDRQAQWESRLGPRSKPRIGLVWCGNPKHTNDHHRSLMLSQLLPFLPPEFTYVSLQKEVRRQDQAVLDSHPDILHFGEELVDFNDTAALCANLDCVISVDTSVAHLSAALGKPTWILLAKRPDWRWMLERDDSPWYASARLFRQTNANDWSTVFKSVASALISEFFPTPPANLSSAKLSSATTVFAQAKQLHQSGQLAEARLLYQTLLNAPPTTKSETDQVAANARYLLGMIGMQEQDYLQAIEHFQVLLSRDPAHRDALFQLAVAYNALGKTNEALMHYQTLVTHHPDDEPAHFNLGNVLQKVGQIEAAIASYSQAIEHNTHYLAARHNRAHAYLSMGQFALSSEDFDICYALASDPLDRLNAINGQGAVKLAQHDFAAAIHCFYEACELAPKDAKSQFNLGTALQQAGDLVRAIDHLTTSISLDDGQAEAYLNRATARMSLNQFNEAILDLDSAIARQNAYALAHYNRAIAYKELGQLDAAIRDYQACITIAPHFELAKLNLGIAYLLQGDFAPAWDLYESRLQQLPPSQPQFQALPHARAWDGEESLTGQIFLVYAEQGLGDSLQFCRYLPLLVERGAKVIFEAPANLHRLLQTLKGCGDTIHLLKPGEVRPDYALYCALLSLPRLFGTRLSTIPAEVNYLSPDPALREIWRDRLQQLQRKLNSAPNTRWIGLVCSGNAQHQNDGHRSIALRDLLPYLPLQSDHVRIVLLQKDIRAEDRSCLDDHPEILHFTEQLHDFADTAALCSYMDLIVSVDTSVAHLAGAIGKPCYVLLPFVPDWRWLQNGATSPWYPSLRLFRQTEFNQWTSCLQQLQQQLAHDMTPMKPPSPNDLSMHQAQLKKQFDTALQLHQAGQLERAKQIYEAILCENPRHVESLTLLGTIAAQKQDYPLAVKLLDHAISIHPEHAVAYSNRGIALDKLQQFTAALASFDRAIALQSNFADAYANRGITLRNLRRFPEAIASYNQALRLVPNKPDVLLNRGISQLDNKEFDAALASFDQALQIQANYPEAYSNRGVALTELRRLPEALTSFDQAIRLRPGYAGAFSNRATALRESNQLDAALASVNRALELDPDFSEAYSNRGNILRELKRIDASIASFDRAITLKPSNAQAYWNKSIALLQAGRFAEAWELYEWRWKTNDQKQRHHEHPRWTGKESIRGQRVLLHFEQGLGDTIQFCAYAKMVKALGAFVILEVQPPLASILQDVEGVDQLVVVGEPLPEFDFQCPLLSIPFALQSLPDQFPSKQPYLKANPSKIESWSGRMGTKQKPRIGLVWSGGTVHKNDRRRSAQLADLIPHLPPQFDYICLQKEIRESDRAALDRSEILFLGDDIKDFADTAALCCLVDAVVTVDTSVAHLSAALGRPTSILLAYTPDWRWLLERTDSPWYDSVSLFRQSIDHTWPPVFQQVFKSLASTLGTANPSGDQRDLRQNQTGTANSTVQERLQQAIHLQKQGKRDAAKTCYQDILQSEPNQFDALNLIASLLTEEREFDVALSFLERACLLKPHHAPTLLLKAICLHEAGRWEEALSTITQSLTIAPQRISAMLRKSAILQDLRRFDEALQCIDEVLLIQPDHADALYNRSFILRLLGDYELGWQLHESRWKKTGAQARVFTQPAWTGTESLQGKILLLYGEQGLGDMIQFSRYIHLLAKQGAQILLEVPSSLVSLFQDLPGIKQVISKGTALPHFDLHYPLLSLPLAFKTTLDSIPYPNAYLKAPTKRSKFWQNKLGIKTRPRIGLVWSGNPAHKNDHNRSLRLTELLKQLPTEYDYISLQKEIRPEDLAAFQGQSLIRHFGDELQDLSETAALCVCMDQIISVDTSVAHLSGAIGIPTKVLLPFNPDWRWQLDRDDSPWYASMHLYRQQNDRTWDSVLQKVASDLRSDYPQLPAKAEKQVKKAQVGRDKPGRDKNAIAPAATAARLKQAIRFHQAQQFAEAGAIYEEIIARDPKHFEALNLLAGLCTQLEHHERAIELVSRAVAINPQHPHTQLNRAICLHEGKQLTEALDSINIAIRLKPDYANAYLRKAGILRELGRFEEALECVDLTLKLRPNFPEALSERGIALNGLKRYEEAIAFYSRAIELKPDFSDAFSNRGNVHKVLRNFPQAIRDFETALQIKPNVPEIYSNLGNTYMDMHEFAKADASFQRAISILPDYPLAHYNLSMMQRLVGDYENGWKNYEWRWHREATPPRQFTQALWLGETDLHGKTILLHSEQGLGDTIQFCRYALLAKQAGAKVILDVQHAVVRLLKDLPWIDHIVANGNPLPPFDLHCPLLSLPLAFKTTLQTIPLSQAYLHAKPALVQAWKTRLGPQQKPRIGVVWSGNPIHKNDHNRSLPLCDLIASLPDGFEYISLQKELRGDDSTTMSQQSKLRHFGEQLRDFIDTAALIACMDLVISVDTSVAHLSAAMGKTTWILLAHTPDWRWLLDRSDSPWYESVKLYRQSADYQWQPLLTQVAQDLSALQQSALGLAAPLPAAKQQHAEKAPAKASAQAVTTATNLALKKAVALHQAGHLDQARTAYEQILLAQPQHFECLNLLANLLSQIGDFAAALSLIEQALQQKPDHAGAHMNRALCLAEMNQHEAALQSLDIVLRSQANLVSARLRQAQSLSTLGRFAEALDSLNLALQHKPDYIEALAERGQVLLALNRPTEAIATLQSAIAAKPAYLPALIYLAKCYRSSKQWELGKQQIEQVLSHDPHNLEARLLRVVFARELRLSSDVIHELNAILQQDPSCAQAYTLRAQAFRDQGEFKLALADYQRALELHNSSAENWVNVANILVDLREFEQAMMHYDRALSIAPNLTTARFNKANALLLNGDLQAAWPLYEARWQREDMRSLRFDQPAWSGQQSLQGKTILLYAEQGLGDTIQFSRYVQVLANRGAKVVLLAQAPLKRFLHRLSGIDRVISTGDVIPEFDYHCALLSLPLALNTSLQTIPANPHYLTVEPTVRTRWQSLLATQLGTKVRHRIGLVWSGNPQHSNDRQRSLPLASLVPHLSEDVDYFCLQKEVRPEDLVTLENTPRLHWFPEQMHDFEETAALCEQMDLIITVDTSVAHLAAALGKPTWILLASTPDWRWMLERDDSPWYPSVRLFRQTRVADWEDVLEQVNAALKQQFQ</sequence>
<feature type="repeat" description="TPR" evidence="3">
    <location>
        <begin position="624"/>
        <end position="657"/>
    </location>
</feature>
<dbReference type="InterPro" id="IPR019734">
    <property type="entry name" value="TPR_rpt"/>
</dbReference>
<feature type="repeat" description="TPR" evidence="3">
    <location>
        <begin position="1344"/>
        <end position="1377"/>
    </location>
</feature>
<evidence type="ECO:0000313" key="5">
    <source>
        <dbReference type="EMBL" id="MBR7800099.1"/>
    </source>
</evidence>
<feature type="repeat" description="TPR" evidence="3">
    <location>
        <begin position="1446"/>
        <end position="1479"/>
    </location>
</feature>
<name>A0A941E3V1_9BURK</name>
<dbReference type="GO" id="GO:0046813">
    <property type="term" value="P:receptor-mediated virion attachment to host cell"/>
    <property type="evidence" value="ECO:0007669"/>
    <property type="project" value="TreeGrafter"/>
</dbReference>
<feature type="repeat" description="TPR" evidence="3">
    <location>
        <begin position="2524"/>
        <end position="2557"/>
    </location>
</feature>
<dbReference type="InterPro" id="IPR002201">
    <property type="entry name" value="Glyco_trans_9"/>
</dbReference>
<accession>A0A941E3V1</accession>
<feature type="repeat" description="TPR" evidence="3">
    <location>
        <begin position="2933"/>
        <end position="2966"/>
    </location>
</feature>
<feature type="repeat" description="TPR" evidence="3">
    <location>
        <begin position="763"/>
        <end position="796"/>
    </location>
</feature>
<feature type="repeat" description="TPR" evidence="3">
    <location>
        <begin position="1276"/>
        <end position="1309"/>
    </location>
</feature>
<dbReference type="Pfam" id="PF13432">
    <property type="entry name" value="TPR_16"/>
    <property type="match status" value="10"/>
</dbReference>
<feature type="repeat" description="TPR" evidence="3">
    <location>
        <begin position="1412"/>
        <end position="1445"/>
    </location>
</feature>
<organism evidence="5 6">
    <name type="scientific">Undibacterium fentianense</name>
    <dbReference type="NCBI Taxonomy" id="2828728"/>
    <lineage>
        <taxon>Bacteria</taxon>
        <taxon>Pseudomonadati</taxon>
        <taxon>Pseudomonadota</taxon>
        <taxon>Betaproteobacteria</taxon>
        <taxon>Burkholderiales</taxon>
        <taxon>Oxalobacteraceae</taxon>
        <taxon>Undibacterium</taxon>
    </lineage>
</organism>
<dbReference type="Gene3D" id="1.25.40.10">
    <property type="entry name" value="Tetratricopeptide repeat domain"/>
    <property type="match status" value="16"/>
</dbReference>
<feature type="region of interest" description="Disordered" evidence="4">
    <location>
        <begin position="2294"/>
        <end position="2313"/>
    </location>
</feature>
<feature type="repeat" description="TPR" evidence="3">
    <location>
        <begin position="219"/>
        <end position="252"/>
    </location>
</feature>
<feature type="repeat" description="TPR" evidence="3">
    <location>
        <begin position="185"/>
        <end position="218"/>
    </location>
</feature>
<evidence type="ECO:0000256" key="2">
    <source>
        <dbReference type="ARBA" id="ARBA00022803"/>
    </source>
</evidence>
<feature type="repeat" description="TPR" evidence="3">
    <location>
        <begin position="3171"/>
        <end position="3204"/>
    </location>
</feature>
<dbReference type="Pfam" id="PF00515">
    <property type="entry name" value="TPR_1"/>
    <property type="match status" value="2"/>
</dbReference>
<feature type="repeat" description="TPR" evidence="3">
    <location>
        <begin position="2422"/>
        <end position="2455"/>
    </location>
</feature>
<gene>
    <name evidence="5" type="ORF">KDM90_08820</name>
</gene>
<feature type="repeat" description="TPR" evidence="3">
    <location>
        <begin position="1480"/>
        <end position="1513"/>
    </location>
</feature>
<feature type="repeat" description="TPR" evidence="3">
    <location>
        <begin position="151"/>
        <end position="184"/>
    </location>
</feature>
<feature type="repeat" description="TPR" evidence="3">
    <location>
        <begin position="692"/>
        <end position="725"/>
    </location>
</feature>
<feature type="repeat" description="TPR" evidence="3">
    <location>
        <begin position="2490"/>
        <end position="2523"/>
    </location>
</feature>
<dbReference type="PROSITE" id="PS50005">
    <property type="entry name" value="TPR"/>
    <property type="match status" value="24"/>
</dbReference>
<dbReference type="SMART" id="SM00028">
    <property type="entry name" value="TPR"/>
    <property type="match status" value="42"/>
</dbReference>